<evidence type="ECO:0000256" key="6">
    <source>
        <dbReference type="ARBA" id="ARBA00022801"/>
    </source>
</evidence>
<dbReference type="NCBIfam" id="TIGR03595">
    <property type="entry name" value="Obg_CgtA_exten"/>
    <property type="match status" value="1"/>
</dbReference>
<dbReference type="InterPro" id="IPR045086">
    <property type="entry name" value="OBG_GTPase"/>
</dbReference>
<dbReference type="InterPro" id="IPR015349">
    <property type="entry name" value="OCT_dom"/>
</dbReference>
<keyword evidence="6" id="KW-0378">Hydrolase</keyword>
<dbReference type="PROSITE" id="PS51883">
    <property type="entry name" value="OBG"/>
    <property type="match status" value="1"/>
</dbReference>
<name>A0A6J6EFA3_9ZZZZ</name>
<dbReference type="InterPro" id="IPR036726">
    <property type="entry name" value="GTP1_OBG_dom_sf"/>
</dbReference>
<sequence>MFVDQVILHAKAGNGGSGCTSVHREKYKPLGGPDGGNGGKGGDVVLLVDTNETTLLEYHRHPHQEAPNGKPGQGSHNSGANGEDLVLSVPAGTVVYSMQGEILADLINPGMKYVVAQGGAGGLGNAALSSNKRKAPGFSLLGEPGDIADVKLELKSLADVALVGFPSAGKSSLVSVISAAKPKIADYPFTTLVPNLGVVKAGDVTFTVADVPGLIEGASAGKGLGLDFLRHIERCAVIVHVIDCATLEPDRDPLQDLDIIEKELKQYGGLEDRPRIVALNKIDVPEARELAQMILPEIHARNLEGYLISAVSREGLKEFLFAVAELVMQWRKTHTQDENARIIIRPDAVGELGFNVRHDGNRYYVTGNKVERWIRQTDFANDEAIGYLADRFQVLGIEEALRKAGAKPGAEVAIGEGENAVLFDWDPGIDSGVKNVRGPRGTDIRLDGR</sequence>
<dbReference type="InterPro" id="IPR006074">
    <property type="entry name" value="GTP1-OBG_CS"/>
</dbReference>
<dbReference type="GO" id="GO:0000287">
    <property type="term" value="F:magnesium ion binding"/>
    <property type="evidence" value="ECO:0007669"/>
    <property type="project" value="InterPro"/>
</dbReference>
<comment type="cofactor">
    <cofactor evidence="1">
        <name>Mg(2+)</name>
        <dbReference type="ChEBI" id="CHEBI:18420"/>
    </cofactor>
</comment>
<keyword evidence="3" id="KW-0963">Cytoplasm</keyword>
<evidence type="ECO:0000256" key="1">
    <source>
        <dbReference type="ARBA" id="ARBA00001946"/>
    </source>
</evidence>
<evidence type="ECO:0000256" key="7">
    <source>
        <dbReference type="ARBA" id="ARBA00022842"/>
    </source>
</evidence>
<evidence type="ECO:0000256" key="2">
    <source>
        <dbReference type="ARBA" id="ARBA00007699"/>
    </source>
</evidence>
<dbReference type="InterPro" id="IPR014100">
    <property type="entry name" value="GTP-bd_Obg/CgtA"/>
</dbReference>
<dbReference type="PANTHER" id="PTHR11702:SF31">
    <property type="entry name" value="MITOCHONDRIAL RIBOSOME-ASSOCIATED GTPASE 2"/>
    <property type="match status" value="1"/>
</dbReference>
<evidence type="ECO:0000259" key="10">
    <source>
        <dbReference type="PROSITE" id="PS51710"/>
    </source>
</evidence>
<dbReference type="InterPro" id="IPR006073">
    <property type="entry name" value="GTP-bd"/>
</dbReference>
<evidence type="ECO:0000256" key="8">
    <source>
        <dbReference type="ARBA" id="ARBA00023134"/>
    </source>
</evidence>
<dbReference type="InterPro" id="IPR036346">
    <property type="entry name" value="GTP-bd_prot_GTP1/OBG_C_sf"/>
</dbReference>
<dbReference type="Gene3D" id="3.30.300.350">
    <property type="entry name" value="GTP-binding protein OBG, C-terminal domain"/>
    <property type="match status" value="1"/>
</dbReference>
<dbReference type="HAMAP" id="MF_01454">
    <property type="entry name" value="GTPase_Obg"/>
    <property type="match status" value="1"/>
</dbReference>
<dbReference type="InterPro" id="IPR027417">
    <property type="entry name" value="P-loop_NTPase"/>
</dbReference>
<dbReference type="GO" id="GO:0005525">
    <property type="term" value="F:GTP binding"/>
    <property type="evidence" value="ECO:0007669"/>
    <property type="project" value="UniProtKB-KW"/>
</dbReference>
<keyword evidence="7" id="KW-0460">Magnesium</keyword>
<dbReference type="SUPFAM" id="SSF102741">
    <property type="entry name" value="Obg GTP-binding protein C-terminal domain"/>
    <property type="match status" value="1"/>
</dbReference>
<evidence type="ECO:0000256" key="3">
    <source>
        <dbReference type="ARBA" id="ARBA00022490"/>
    </source>
</evidence>
<dbReference type="SUPFAM" id="SSF82051">
    <property type="entry name" value="Obg GTP-binding protein N-terminal domain"/>
    <property type="match status" value="1"/>
</dbReference>
<dbReference type="SUPFAM" id="SSF52540">
    <property type="entry name" value="P-loop containing nucleoside triphosphate hydrolases"/>
    <property type="match status" value="1"/>
</dbReference>
<accession>A0A6J6EFA3</accession>
<feature type="domain" description="OBG-type G" evidence="10">
    <location>
        <begin position="158"/>
        <end position="328"/>
    </location>
</feature>
<dbReference type="PROSITE" id="PS00905">
    <property type="entry name" value="GTP1_OBG"/>
    <property type="match status" value="1"/>
</dbReference>
<dbReference type="Gene3D" id="2.70.210.12">
    <property type="entry name" value="GTP1/OBG domain"/>
    <property type="match status" value="1"/>
</dbReference>
<dbReference type="InterPro" id="IPR006169">
    <property type="entry name" value="GTP1_OBG_dom"/>
</dbReference>
<dbReference type="Pfam" id="PF01926">
    <property type="entry name" value="MMR_HSR1"/>
    <property type="match status" value="1"/>
</dbReference>
<evidence type="ECO:0000256" key="9">
    <source>
        <dbReference type="SAM" id="MobiDB-lite"/>
    </source>
</evidence>
<dbReference type="Gene3D" id="3.40.50.300">
    <property type="entry name" value="P-loop containing nucleotide triphosphate hydrolases"/>
    <property type="match status" value="1"/>
</dbReference>
<gene>
    <name evidence="13" type="ORF">UFOPK1740_00440</name>
</gene>
<reference evidence="13" key="1">
    <citation type="submission" date="2020-05" db="EMBL/GenBank/DDBJ databases">
        <authorList>
            <person name="Chiriac C."/>
            <person name="Salcher M."/>
            <person name="Ghai R."/>
            <person name="Kavagutti S V."/>
        </authorList>
    </citation>
    <scope>NUCLEOTIDE SEQUENCE</scope>
</reference>
<comment type="similarity">
    <text evidence="2">Belongs to the TRAFAC class OBG-HflX-like GTPase superfamily. OBG GTPase family.</text>
</comment>
<dbReference type="FunFam" id="2.70.210.12:FF:000001">
    <property type="entry name" value="GTPase Obg"/>
    <property type="match status" value="1"/>
</dbReference>
<dbReference type="Pfam" id="PF09269">
    <property type="entry name" value="DUF1967"/>
    <property type="match status" value="1"/>
</dbReference>
<evidence type="ECO:0000313" key="13">
    <source>
        <dbReference type="EMBL" id="CAB4573935.1"/>
    </source>
</evidence>
<feature type="domain" description="OCT" evidence="11">
    <location>
        <begin position="346"/>
        <end position="427"/>
    </location>
</feature>
<evidence type="ECO:0000259" key="12">
    <source>
        <dbReference type="PROSITE" id="PS51883"/>
    </source>
</evidence>
<dbReference type="PANTHER" id="PTHR11702">
    <property type="entry name" value="DEVELOPMENTALLY REGULATED GTP-BINDING PROTEIN-RELATED"/>
    <property type="match status" value="1"/>
</dbReference>
<dbReference type="NCBIfam" id="NF008954">
    <property type="entry name" value="PRK12296.1"/>
    <property type="match status" value="1"/>
</dbReference>
<dbReference type="EMBL" id="CAEZTU010000011">
    <property type="protein sequence ID" value="CAB4573935.1"/>
    <property type="molecule type" value="Genomic_DNA"/>
</dbReference>
<organism evidence="13">
    <name type="scientific">freshwater metagenome</name>
    <dbReference type="NCBI Taxonomy" id="449393"/>
    <lineage>
        <taxon>unclassified sequences</taxon>
        <taxon>metagenomes</taxon>
        <taxon>ecological metagenomes</taxon>
    </lineage>
</organism>
<dbReference type="NCBIfam" id="TIGR02729">
    <property type="entry name" value="Obg_CgtA"/>
    <property type="match status" value="1"/>
</dbReference>
<proteinExistence type="inferred from homology"/>
<dbReference type="InterPro" id="IPR031167">
    <property type="entry name" value="G_OBG"/>
</dbReference>
<dbReference type="NCBIfam" id="NF008956">
    <property type="entry name" value="PRK12299.1"/>
    <property type="match status" value="1"/>
</dbReference>
<dbReference type="CDD" id="cd01898">
    <property type="entry name" value="Obg"/>
    <property type="match status" value="1"/>
</dbReference>
<keyword evidence="8" id="KW-0342">GTP-binding</keyword>
<evidence type="ECO:0000259" key="11">
    <source>
        <dbReference type="PROSITE" id="PS51881"/>
    </source>
</evidence>
<dbReference type="PROSITE" id="PS51881">
    <property type="entry name" value="OCT"/>
    <property type="match status" value="1"/>
</dbReference>
<dbReference type="PRINTS" id="PR00326">
    <property type="entry name" value="GTP1OBG"/>
</dbReference>
<dbReference type="PROSITE" id="PS51710">
    <property type="entry name" value="G_OBG"/>
    <property type="match status" value="1"/>
</dbReference>
<protein>
    <submittedName>
        <fullName evidence="13">Unannotated protein</fullName>
    </submittedName>
</protein>
<dbReference type="Pfam" id="PF01018">
    <property type="entry name" value="GTP1_OBG"/>
    <property type="match status" value="1"/>
</dbReference>
<evidence type="ECO:0000256" key="4">
    <source>
        <dbReference type="ARBA" id="ARBA00022723"/>
    </source>
</evidence>
<feature type="region of interest" description="Disordered" evidence="9">
    <location>
        <begin position="62"/>
        <end position="83"/>
    </location>
</feature>
<evidence type="ECO:0000256" key="5">
    <source>
        <dbReference type="ARBA" id="ARBA00022741"/>
    </source>
</evidence>
<keyword evidence="5" id="KW-0547">Nucleotide-binding</keyword>
<dbReference type="GO" id="GO:0003924">
    <property type="term" value="F:GTPase activity"/>
    <property type="evidence" value="ECO:0007669"/>
    <property type="project" value="InterPro"/>
</dbReference>
<keyword evidence="4" id="KW-0479">Metal-binding</keyword>
<feature type="domain" description="Obg" evidence="12">
    <location>
        <begin position="1"/>
        <end position="157"/>
    </location>
</feature>
<dbReference type="NCBIfam" id="NF008955">
    <property type="entry name" value="PRK12297.1"/>
    <property type="match status" value="1"/>
</dbReference>
<dbReference type="AlphaFoldDB" id="A0A6J6EFA3"/>